<evidence type="ECO:0000256" key="1">
    <source>
        <dbReference type="ARBA" id="ARBA00004141"/>
    </source>
</evidence>
<dbReference type="Gene3D" id="1.20.58.390">
    <property type="entry name" value="Neurotransmitter-gated ion-channel transmembrane domain"/>
    <property type="match status" value="1"/>
</dbReference>
<dbReference type="GO" id="GO:0016020">
    <property type="term" value="C:membrane"/>
    <property type="evidence" value="ECO:0007669"/>
    <property type="project" value="UniProtKB-SubCell"/>
</dbReference>
<dbReference type="InterPro" id="IPR006202">
    <property type="entry name" value="Neur_chan_lig-bd"/>
</dbReference>
<dbReference type="InterPro" id="IPR036734">
    <property type="entry name" value="Neur_chan_lig-bd_sf"/>
</dbReference>
<comment type="subcellular location">
    <subcellularLocation>
        <location evidence="1">Membrane</location>
        <topology evidence="1">Multi-pass membrane protein</topology>
    </subcellularLocation>
</comment>
<dbReference type="InterPro" id="IPR006201">
    <property type="entry name" value="Neur_channel"/>
</dbReference>
<name>A0A9N9TUY5_PHYSR</name>
<evidence type="ECO:0000256" key="6">
    <source>
        <dbReference type="SAM" id="SignalP"/>
    </source>
</evidence>
<feature type="transmembrane region" description="Helical" evidence="5">
    <location>
        <begin position="404"/>
        <end position="421"/>
    </location>
</feature>
<feature type="signal peptide" evidence="6">
    <location>
        <begin position="1"/>
        <end position="17"/>
    </location>
</feature>
<gene>
    <name evidence="8" type="ORF">PHYEVI_LOCUS9422</name>
</gene>
<accession>A0A9N9TUY5</accession>
<dbReference type="CDD" id="cd18989">
    <property type="entry name" value="LGIC_ECD_cation"/>
    <property type="match status" value="1"/>
</dbReference>
<evidence type="ECO:0000259" key="7">
    <source>
        <dbReference type="Pfam" id="PF02931"/>
    </source>
</evidence>
<evidence type="ECO:0000256" key="2">
    <source>
        <dbReference type="ARBA" id="ARBA00022692"/>
    </source>
</evidence>
<keyword evidence="3 5" id="KW-1133">Transmembrane helix</keyword>
<keyword evidence="9" id="KW-1185">Reference proteome</keyword>
<dbReference type="EMBL" id="OU900099">
    <property type="protein sequence ID" value="CAG9863122.1"/>
    <property type="molecule type" value="Genomic_DNA"/>
</dbReference>
<protein>
    <recommendedName>
        <fullName evidence="7">Neurotransmitter-gated ion-channel ligand-binding domain-containing protein</fullName>
    </recommendedName>
</protein>
<organism evidence="8 9">
    <name type="scientific">Phyllotreta striolata</name>
    <name type="common">Striped flea beetle</name>
    <name type="synonym">Crioceris striolata</name>
    <dbReference type="NCBI Taxonomy" id="444603"/>
    <lineage>
        <taxon>Eukaryota</taxon>
        <taxon>Metazoa</taxon>
        <taxon>Ecdysozoa</taxon>
        <taxon>Arthropoda</taxon>
        <taxon>Hexapoda</taxon>
        <taxon>Insecta</taxon>
        <taxon>Pterygota</taxon>
        <taxon>Neoptera</taxon>
        <taxon>Endopterygota</taxon>
        <taxon>Coleoptera</taxon>
        <taxon>Polyphaga</taxon>
        <taxon>Cucujiformia</taxon>
        <taxon>Chrysomeloidea</taxon>
        <taxon>Chrysomelidae</taxon>
        <taxon>Galerucinae</taxon>
        <taxon>Alticini</taxon>
        <taxon>Phyllotreta</taxon>
    </lineage>
</organism>
<evidence type="ECO:0000313" key="8">
    <source>
        <dbReference type="EMBL" id="CAG9863122.1"/>
    </source>
</evidence>
<dbReference type="OrthoDB" id="410315at2759"/>
<dbReference type="Gene3D" id="2.70.170.10">
    <property type="entry name" value="Neurotransmitter-gated ion-channel ligand-binding domain"/>
    <property type="match status" value="1"/>
</dbReference>
<sequence>MFIKYFYLLFFVTLTEQYHFPGADDLNCPPSNSGTTYVKLKDAVLCNYDSSVRPVANHQNSTTVSFKLVLKYFNFNLESSTFSVDAWMSMYWIDQHLTWNPSDHDNIKNIFLFTYEIWTPDISIYNLANQGEDPELVSTTRCVISHLGVVMCVPPIHLDALCVPNLSKYPFDTQECQLRLGSWMHKGEEIDVKVDKNMVSTTDLIPNGEWEILSHSTVRHKGVYACCPNSTYPSVDVTFTIKRLAGSHAATAVIPTIVLVILTICLLSLSPVDKERMILAYVNLLAHFLQVQYIGWQLPLKGDNMPLIIVFSRDSLLLAMFALLFTLVFRSLLAKKTMPPGWVSSIVSGVLACKPGQVILLSDYSTKESAAAKGEEDGAGIVSTNTSVNNLQDWELFTRLLDKLFFIIYIIVYFVMIISLMP</sequence>
<dbReference type="AlphaFoldDB" id="A0A9N9TUY5"/>
<dbReference type="PANTHER" id="PTHR18945">
    <property type="entry name" value="NEUROTRANSMITTER GATED ION CHANNEL"/>
    <property type="match status" value="1"/>
</dbReference>
<dbReference type="GO" id="GO:0005230">
    <property type="term" value="F:extracellular ligand-gated monoatomic ion channel activity"/>
    <property type="evidence" value="ECO:0007669"/>
    <property type="project" value="InterPro"/>
</dbReference>
<reference evidence="8" key="1">
    <citation type="submission" date="2022-01" db="EMBL/GenBank/DDBJ databases">
        <authorList>
            <person name="King R."/>
        </authorList>
    </citation>
    <scope>NUCLEOTIDE SEQUENCE</scope>
</reference>
<feature type="chain" id="PRO_5040235191" description="Neurotransmitter-gated ion-channel ligand-binding domain-containing protein" evidence="6">
    <location>
        <begin position="18"/>
        <end position="422"/>
    </location>
</feature>
<evidence type="ECO:0000256" key="4">
    <source>
        <dbReference type="ARBA" id="ARBA00023136"/>
    </source>
</evidence>
<proteinExistence type="predicted"/>
<feature type="transmembrane region" description="Helical" evidence="5">
    <location>
        <begin position="249"/>
        <end position="269"/>
    </location>
</feature>
<dbReference type="FunFam" id="2.70.170.10:FF:000028">
    <property type="entry name" value="AcetylCholine Receptor"/>
    <property type="match status" value="1"/>
</dbReference>
<keyword evidence="6" id="KW-0732">Signal</keyword>
<feature type="domain" description="Neurotransmitter-gated ion-channel ligand-binding" evidence="7">
    <location>
        <begin position="40"/>
        <end position="243"/>
    </location>
</feature>
<dbReference type="InterPro" id="IPR038050">
    <property type="entry name" value="Neuro_actylchol_rec"/>
</dbReference>
<dbReference type="Proteomes" id="UP001153712">
    <property type="component" value="Chromosome 6"/>
</dbReference>
<dbReference type="GO" id="GO:0004888">
    <property type="term" value="F:transmembrane signaling receptor activity"/>
    <property type="evidence" value="ECO:0007669"/>
    <property type="project" value="InterPro"/>
</dbReference>
<keyword evidence="4 5" id="KW-0472">Membrane</keyword>
<evidence type="ECO:0000313" key="9">
    <source>
        <dbReference type="Proteomes" id="UP001153712"/>
    </source>
</evidence>
<keyword evidence="2 5" id="KW-0812">Transmembrane</keyword>
<dbReference type="SUPFAM" id="SSF63712">
    <property type="entry name" value="Nicotinic receptor ligand binding domain-like"/>
    <property type="match status" value="1"/>
</dbReference>
<evidence type="ECO:0000256" key="5">
    <source>
        <dbReference type="SAM" id="Phobius"/>
    </source>
</evidence>
<feature type="transmembrane region" description="Helical" evidence="5">
    <location>
        <begin position="316"/>
        <end position="333"/>
    </location>
</feature>
<dbReference type="PRINTS" id="PR00252">
    <property type="entry name" value="NRIONCHANNEL"/>
</dbReference>
<evidence type="ECO:0000256" key="3">
    <source>
        <dbReference type="ARBA" id="ARBA00022989"/>
    </source>
</evidence>
<dbReference type="InterPro" id="IPR036719">
    <property type="entry name" value="Neuro-gated_channel_TM_sf"/>
</dbReference>
<dbReference type="Pfam" id="PF02931">
    <property type="entry name" value="Neur_chan_LBD"/>
    <property type="match status" value="1"/>
</dbReference>
<dbReference type="SUPFAM" id="SSF90112">
    <property type="entry name" value="Neurotransmitter-gated ion-channel transmembrane pore"/>
    <property type="match status" value="1"/>
</dbReference>
<feature type="transmembrane region" description="Helical" evidence="5">
    <location>
        <begin position="278"/>
        <end position="296"/>
    </location>
</feature>